<dbReference type="GO" id="GO:0050660">
    <property type="term" value="F:flavin adenine dinucleotide binding"/>
    <property type="evidence" value="ECO:0007669"/>
    <property type="project" value="TreeGrafter"/>
</dbReference>
<dbReference type="Pfam" id="PF07992">
    <property type="entry name" value="Pyr_redox_2"/>
    <property type="match status" value="1"/>
</dbReference>
<dbReference type="GO" id="GO:0004174">
    <property type="term" value="F:electron-transferring-flavoprotein dehydrogenase activity"/>
    <property type="evidence" value="ECO:0007669"/>
    <property type="project" value="TreeGrafter"/>
</dbReference>
<name>A0A9W9CHL0_9PLEO</name>
<evidence type="ECO:0000313" key="2">
    <source>
        <dbReference type="EMBL" id="KAJ4362446.1"/>
    </source>
</evidence>
<dbReference type="GO" id="GO:0005737">
    <property type="term" value="C:cytoplasm"/>
    <property type="evidence" value="ECO:0007669"/>
    <property type="project" value="TreeGrafter"/>
</dbReference>
<dbReference type="InterPro" id="IPR023753">
    <property type="entry name" value="FAD/NAD-binding_dom"/>
</dbReference>
<evidence type="ECO:0000313" key="3">
    <source>
        <dbReference type="Proteomes" id="UP001140560"/>
    </source>
</evidence>
<dbReference type="PANTHER" id="PTHR43735">
    <property type="entry name" value="APOPTOSIS-INDUCING FACTOR 1"/>
    <property type="match status" value="1"/>
</dbReference>
<accession>A0A9W9CHL0</accession>
<keyword evidence="3" id="KW-1185">Reference proteome</keyword>
<feature type="domain" description="FAD/NAD(P)-binding" evidence="1">
    <location>
        <begin position="65"/>
        <end position="354"/>
    </location>
</feature>
<dbReference type="SUPFAM" id="SSF51905">
    <property type="entry name" value="FAD/NAD(P)-binding domain"/>
    <property type="match status" value="1"/>
</dbReference>
<dbReference type="OrthoDB" id="202203at2759"/>
<dbReference type="Gene3D" id="3.50.50.100">
    <property type="match status" value="1"/>
</dbReference>
<dbReference type="Proteomes" id="UP001140560">
    <property type="component" value="Unassembled WGS sequence"/>
</dbReference>
<dbReference type="EMBL" id="JAPEUY010000021">
    <property type="protein sequence ID" value="KAJ4362446.1"/>
    <property type="molecule type" value="Genomic_DNA"/>
</dbReference>
<gene>
    <name evidence="2" type="ORF">N0V83_010539</name>
</gene>
<dbReference type="AlphaFoldDB" id="A0A9W9CHL0"/>
<reference evidence="2" key="1">
    <citation type="submission" date="2022-10" db="EMBL/GenBank/DDBJ databases">
        <title>Tapping the CABI collections for fungal endophytes: first genome assemblies for Collariella, Neodidymelliopsis, Ascochyta clinopodiicola, Didymella pomorum, Didymosphaeria variabile, Neocosmospora piperis and Neocucurbitaria cava.</title>
        <authorList>
            <person name="Hill R."/>
        </authorList>
    </citation>
    <scope>NUCLEOTIDE SEQUENCE</scope>
    <source>
        <strain evidence="2">IMI 356814</strain>
    </source>
</reference>
<dbReference type="PRINTS" id="PR00469">
    <property type="entry name" value="PNDRDTASEII"/>
</dbReference>
<comment type="caution">
    <text evidence="2">The sequence shown here is derived from an EMBL/GenBank/DDBJ whole genome shotgun (WGS) entry which is preliminary data.</text>
</comment>
<proteinExistence type="predicted"/>
<dbReference type="PANTHER" id="PTHR43735:SF5">
    <property type="entry name" value="FAD_NAD(P)-BINDING DOMAIN-CONTAINING PROTEIN"/>
    <property type="match status" value="1"/>
</dbReference>
<dbReference type="InterPro" id="IPR036188">
    <property type="entry name" value="FAD/NAD-bd_sf"/>
</dbReference>
<dbReference type="PRINTS" id="PR00368">
    <property type="entry name" value="FADPNR"/>
</dbReference>
<evidence type="ECO:0000259" key="1">
    <source>
        <dbReference type="Pfam" id="PF07992"/>
    </source>
</evidence>
<sequence length="440" mass="47875">MTALNDTNDTNPKSSQSRLIKTVNSARVFLKLLGVFLPYSIRLLRIRIGTIYHNLTYKPVDSPKNVIVVGGSFAGVQVANWLANAVPLGHRVVLVEKNSHFNYLFAFPRYAVVAGYERGAFIPYEDILGDAVKKGSLLRIRSEALTATATQLLLADGQAIDYAYLIIATGSSQSPPAKWISTGREGACDEMRSTQRSVSKASRIVVLGSGAVGVEIAADIKTYFPDKYVTLFSSRNVVMPQFGRKLQIDVADTLKQIGVVVRYNTRPKALPDRKSIQLPDGTTEEYDFVLSCTGQTPNSALLNALAPQAISKQTGRILVKPTLQLQPADDFSFPNIFALGDVAEHGGPRMARAVFMQAGIVRDNILGLIKGRSPSQQYLPHVWIEGAIQVTVGKNKSFAYMPGDNGTDMLFAGAGYPDDFNIAHGWRLVGANYPGHGKLS</sequence>
<organism evidence="2 3">
    <name type="scientific">Neocucurbitaria cava</name>
    <dbReference type="NCBI Taxonomy" id="798079"/>
    <lineage>
        <taxon>Eukaryota</taxon>
        <taxon>Fungi</taxon>
        <taxon>Dikarya</taxon>
        <taxon>Ascomycota</taxon>
        <taxon>Pezizomycotina</taxon>
        <taxon>Dothideomycetes</taxon>
        <taxon>Pleosporomycetidae</taxon>
        <taxon>Pleosporales</taxon>
        <taxon>Pleosporineae</taxon>
        <taxon>Cucurbitariaceae</taxon>
        <taxon>Neocucurbitaria</taxon>
    </lineage>
</organism>
<protein>
    <recommendedName>
        <fullName evidence="1">FAD/NAD(P)-binding domain-containing protein</fullName>
    </recommendedName>
</protein>